<reference evidence="3" key="1">
    <citation type="submission" date="2013-03" db="EMBL/GenBank/DDBJ databases">
        <title>The Genome Sequence of Anopheles minimus MINIMUS1.</title>
        <authorList>
            <consortium name="The Broad Institute Genomics Platform"/>
            <person name="Neafsey D.E."/>
            <person name="Walton C."/>
            <person name="Walker B."/>
            <person name="Young S.K."/>
            <person name="Zeng Q."/>
            <person name="Gargeya S."/>
            <person name="Fitzgerald M."/>
            <person name="Haas B."/>
            <person name="Abouelleil A."/>
            <person name="Allen A.W."/>
            <person name="Alvarado L."/>
            <person name="Arachchi H.M."/>
            <person name="Berlin A.M."/>
            <person name="Chapman S.B."/>
            <person name="Gainer-Dewar J."/>
            <person name="Goldberg J."/>
            <person name="Griggs A."/>
            <person name="Gujja S."/>
            <person name="Hansen M."/>
            <person name="Howarth C."/>
            <person name="Imamovic A."/>
            <person name="Ireland A."/>
            <person name="Larimer J."/>
            <person name="McCowan C."/>
            <person name="Murphy C."/>
            <person name="Pearson M."/>
            <person name="Poon T.W."/>
            <person name="Priest M."/>
            <person name="Roberts A."/>
            <person name="Saif S."/>
            <person name="Shea T."/>
            <person name="Sisk P."/>
            <person name="Sykes S."/>
            <person name="Wortman J."/>
            <person name="Nusbaum C."/>
            <person name="Birren B."/>
        </authorList>
    </citation>
    <scope>NUCLEOTIDE SEQUENCE [LARGE SCALE GENOMIC DNA]</scope>
    <source>
        <strain evidence="3">MINIMUS1</strain>
    </source>
</reference>
<proteinExistence type="predicted"/>
<reference evidence="2" key="2">
    <citation type="submission" date="2020-05" db="UniProtKB">
        <authorList>
            <consortium name="EnsemblMetazoa"/>
        </authorList>
    </citation>
    <scope>IDENTIFICATION</scope>
    <source>
        <strain evidence="2">MINIMUS1</strain>
    </source>
</reference>
<dbReference type="Proteomes" id="UP000075920">
    <property type="component" value="Unassembled WGS sequence"/>
</dbReference>
<accession>A0A182W4R3</accession>
<feature type="chain" id="PRO_5008140737" evidence="1">
    <location>
        <begin position="25"/>
        <end position="168"/>
    </location>
</feature>
<organism evidence="2 3">
    <name type="scientific">Anopheles minimus</name>
    <dbReference type="NCBI Taxonomy" id="112268"/>
    <lineage>
        <taxon>Eukaryota</taxon>
        <taxon>Metazoa</taxon>
        <taxon>Ecdysozoa</taxon>
        <taxon>Arthropoda</taxon>
        <taxon>Hexapoda</taxon>
        <taxon>Insecta</taxon>
        <taxon>Pterygota</taxon>
        <taxon>Neoptera</taxon>
        <taxon>Endopterygota</taxon>
        <taxon>Diptera</taxon>
        <taxon>Nematocera</taxon>
        <taxon>Culicoidea</taxon>
        <taxon>Culicidae</taxon>
        <taxon>Anophelinae</taxon>
        <taxon>Anopheles</taxon>
    </lineage>
</organism>
<keyword evidence="3" id="KW-1185">Reference proteome</keyword>
<sequence>MSPPSAMLIWLGVALIQLLGGASCNPVDVTSSVQVSIETIPDLEAFRKAHPDLQIVPLTARAANVKEADSTRQLITYTVGTHSSGERLVGMASNQQSWATPQDVKLDLQYPTAGVGAVVTYVEVVVNQSSPTGRGYIVSGGVGQRNIRIMIEAYGTLYFNYNAAIYGW</sequence>
<dbReference type="VEuPathDB" id="VectorBase:AMIN005326"/>
<evidence type="ECO:0000256" key="1">
    <source>
        <dbReference type="SAM" id="SignalP"/>
    </source>
</evidence>
<name>A0A182W4R3_9DIPT</name>
<keyword evidence="1" id="KW-0732">Signal</keyword>
<dbReference type="EnsemblMetazoa" id="AMIN005326-RA">
    <property type="protein sequence ID" value="AMIN005326-PA"/>
    <property type="gene ID" value="AMIN005326"/>
</dbReference>
<dbReference type="InterPro" id="IPR031734">
    <property type="entry name" value="MBF2"/>
</dbReference>
<evidence type="ECO:0000313" key="3">
    <source>
        <dbReference type="Proteomes" id="UP000075920"/>
    </source>
</evidence>
<dbReference type="AlphaFoldDB" id="A0A182W4R3"/>
<feature type="signal peptide" evidence="1">
    <location>
        <begin position="1"/>
        <end position="24"/>
    </location>
</feature>
<protein>
    <submittedName>
        <fullName evidence="2">Uncharacterized protein</fullName>
    </submittedName>
</protein>
<dbReference type="Pfam" id="PF15868">
    <property type="entry name" value="MBF2"/>
    <property type="match status" value="1"/>
</dbReference>
<evidence type="ECO:0000313" key="2">
    <source>
        <dbReference type="EnsemblMetazoa" id="AMIN005326-PA"/>
    </source>
</evidence>